<dbReference type="Gene3D" id="3.30.2020.40">
    <property type="entry name" value="Uncharacterised protein PF10387, DUF2442"/>
    <property type="match status" value="1"/>
</dbReference>
<dbReference type="AlphaFoldDB" id="A0A5P9XNS7"/>
<dbReference type="InterPro" id="IPR018841">
    <property type="entry name" value="DUF2442"/>
</dbReference>
<gene>
    <name evidence="1" type="ORF">GCD22_00504</name>
</gene>
<dbReference type="EMBL" id="CP045571">
    <property type="protein sequence ID" value="QFX95013.1"/>
    <property type="molecule type" value="Genomic_DNA"/>
</dbReference>
<dbReference type="KEGG" id="atx:GCD22_00504"/>
<organism evidence="1 2">
    <name type="scientific">Acidithiobacillus thiooxidans ATCC 19377</name>
    <dbReference type="NCBI Taxonomy" id="637390"/>
    <lineage>
        <taxon>Bacteria</taxon>
        <taxon>Pseudomonadati</taxon>
        <taxon>Pseudomonadota</taxon>
        <taxon>Acidithiobacillia</taxon>
        <taxon>Acidithiobacillales</taxon>
        <taxon>Acidithiobacillaceae</taxon>
        <taxon>Acidithiobacillus</taxon>
    </lineage>
</organism>
<reference evidence="1 2" key="1">
    <citation type="submission" date="2019-10" db="EMBL/GenBank/DDBJ databases">
        <authorList>
            <person name="Wang R."/>
        </authorList>
    </citation>
    <scope>NUCLEOTIDE SEQUENCE [LARGE SCALE GENOMIC DNA]</scope>
    <source>
        <strain evidence="1 2">ATCC 19377</strain>
    </source>
</reference>
<evidence type="ECO:0000313" key="2">
    <source>
        <dbReference type="Proteomes" id="UP000363590"/>
    </source>
</evidence>
<name>A0A5P9XNS7_ACITH</name>
<proteinExistence type="predicted"/>
<dbReference type="Proteomes" id="UP000363590">
    <property type="component" value="Chromosome"/>
</dbReference>
<protein>
    <recommendedName>
        <fullName evidence="3">Integron cassette protein</fullName>
    </recommendedName>
</protein>
<accession>A0A5P9XNS7</accession>
<dbReference type="Pfam" id="PF10387">
    <property type="entry name" value="DUF2442"/>
    <property type="match status" value="1"/>
</dbReference>
<sequence>MPGIATSGIEVSLVSNKGFWLLLDKDELFVSYAEFPWFKQATVEQITTIERQSSAHLYWPLLDVDLAVESIRNPALFPLVAKPNPSFRRTR</sequence>
<evidence type="ECO:0000313" key="1">
    <source>
        <dbReference type="EMBL" id="QFX95013.1"/>
    </source>
</evidence>
<dbReference type="GeneID" id="60694923"/>
<evidence type="ECO:0008006" key="3">
    <source>
        <dbReference type="Google" id="ProtNLM"/>
    </source>
</evidence>
<dbReference type="RefSeq" id="WP_031575770.1">
    <property type="nucleotide sequence ID" value="NZ_CP045571.1"/>
</dbReference>